<dbReference type="InterPro" id="IPR018142">
    <property type="entry name" value="Somatostatin/Cortistatin_C"/>
</dbReference>
<evidence type="ECO:0000313" key="8">
    <source>
        <dbReference type="EMBL" id="AOF40600.1"/>
    </source>
</evidence>
<name>A0A1B3IK52_LETCA</name>
<comment type="subcellular location">
    <subcellularLocation>
        <location evidence="1">Secreted</location>
    </subcellularLocation>
</comment>
<dbReference type="GO" id="GO:0005179">
    <property type="term" value="F:hormone activity"/>
    <property type="evidence" value="ECO:0007669"/>
    <property type="project" value="UniProtKB-KW"/>
</dbReference>
<feature type="domain" description="Somatostatin/Cortistatin C-terminal" evidence="7">
    <location>
        <begin position="121"/>
        <end position="138"/>
    </location>
</feature>
<keyword evidence="5" id="KW-1015">Disulfide bond</keyword>
<proteinExistence type="evidence at transcript level"/>
<keyword evidence="3" id="KW-0964">Secreted</keyword>
<comment type="similarity">
    <text evidence="2">Belongs to the somatostatin family.</text>
</comment>
<dbReference type="AlphaFoldDB" id="A0A1B3IK52"/>
<evidence type="ECO:0000259" key="7">
    <source>
        <dbReference type="Pfam" id="PF03002"/>
    </source>
</evidence>
<accession>A0A1B3IK52</accession>
<protein>
    <submittedName>
        <fullName evidence="8">Somatostatin-c</fullName>
    </submittedName>
</protein>
<keyword evidence="4" id="KW-0372">Hormone</keyword>
<feature type="chain" id="PRO_5008548609" evidence="6">
    <location>
        <begin position="20"/>
        <end position="138"/>
    </location>
</feature>
<evidence type="ECO:0000256" key="6">
    <source>
        <dbReference type="SAM" id="SignalP"/>
    </source>
</evidence>
<keyword evidence="6" id="KW-0732">Signal</keyword>
<dbReference type="EMBL" id="KU522236">
    <property type="protein sequence ID" value="AOF40600.1"/>
    <property type="molecule type" value="mRNA"/>
</dbReference>
<gene>
    <name evidence="8" type="primary">sst-c</name>
</gene>
<reference evidence="8" key="1">
    <citation type="journal article" date="2016" name="Gen. Comp. Endocrinol.">
        <title>Identification of three somatostatin genes in lampreys.</title>
        <authorList>
            <person name="Tostivint H."/>
            <person name="Dettai A."/>
            <person name="Quan F.B."/>
            <person name="Ravi V."/>
            <person name="Tay B.H."/>
            <person name="Rodicio M.C."/>
            <person name="Mazan S."/>
            <person name="Venkatesh B."/>
            <person name="Kenigfest N.B."/>
        </authorList>
    </citation>
    <scope>NUCLEOTIDE SEQUENCE</scope>
</reference>
<organism evidence="8">
    <name type="scientific">Lethenteron camtschaticum</name>
    <name type="common">Japanese lamprey</name>
    <name type="synonym">Lampetra japonica</name>
    <dbReference type="NCBI Taxonomy" id="980415"/>
    <lineage>
        <taxon>Eukaryota</taxon>
        <taxon>Metazoa</taxon>
        <taxon>Chordata</taxon>
        <taxon>Craniata</taxon>
        <taxon>Vertebrata</taxon>
        <taxon>Cyclostomata</taxon>
        <taxon>Hyperoartia</taxon>
        <taxon>Petromyzontiformes</taxon>
        <taxon>Petromyzontidae</taxon>
        <taxon>Lethenteron</taxon>
    </lineage>
</organism>
<sequence length="138" mass="14910">MKATAAICCSLALVLVATGGRRGGGLHAASIGRSAILRAPASYRQLEAHPDLQMGDQDDSQMLLNMIVEAMRMRDAGPETDGPGEGEAARVVDGLPEFPREEVRALGPNERPFVPVVLSPRDRKANCRMFYWKTMAAC</sequence>
<evidence type="ECO:0000256" key="4">
    <source>
        <dbReference type="ARBA" id="ARBA00022702"/>
    </source>
</evidence>
<dbReference type="GO" id="GO:0005576">
    <property type="term" value="C:extracellular region"/>
    <property type="evidence" value="ECO:0007669"/>
    <property type="project" value="UniProtKB-SubCell"/>
</dbReference>
<evidence type="ECO:0000256" key="2">
    <source>
        <dbReference type="ARBA" id="ARBA00008327"/>
    </source>
</evidence>
<feature type="signal peptide" evidence="6">
    <location>
        <begin position="1"/>
        <end position="19"/>
    </location>
</feature>
<evidence type="ECO:0000256" key="5">
    <source>
        <dbReference type="ARBA" id="ARBA00023157"/>
    </source>
</evidence>
<dbReference type="Pfam" id="PF03002">
    <property type="entry name" value="Somatostatin"/>
    <property type="match status" value="1"/>
</dbReference>
<evidence type="ECO:0000256" key="1">
    <source>
        <dbReference type="ARBA" id="ARBA00004613"/>
    </source>
</evidence>
<evidence type="ECO:0000256" key="3">
    <source>
        <dbReference type="ARBA" id="ARBA00022525"/>
    </source>
</evidence>